<comment type="caution">
    <text evidence="1">The sequence shown here is derived from an EMBL/GenBank/DDBJ whole genome shotgun (WGS) entry which is preliminary data.</text>
</comment>
<dbReference type="EMBL" id="JADQDM010000003">
    <property type="protein sequence ID" value="MBF9221278.1"/>
    <property type="molecule type" value="Genomic_DNA"/>
</dbReference>
<organism evidence="1 2">
    <name type="scientific">Hymenobacter ruricola</name>
    <dbReference type="NCBI Taxonomy" id="2791023"/>
    <lineage>
        <taxon>Bacteria</taxon>
        <taxon>Pseudomonadati</taxon>
        <taxon>Bacteroidota</taxon>
        <taxon>Cytophagia</taxon>
        <taxon>Cytophagales</taxon>
        <taxon>Hymenobacteraceae</taxon>
        <taxon>Hymenobacter</taxon>
    </lineage>
</organism>
<dbReference type="Proteomes" id="UP000618931">
    <property type="component" value="Unassembled WGS sequence"/>
</dbReference>
<protein>
    <submittedName>
        <fullName evidence="1">SMI1/KNR4 family protein</fullName>
    </submittedName>
</protein>
<evidence type="ECO:0000313" key="2">
    <source>
        <dbReference type="Proteomes" id="UP000618931"/>
    </source>
</evidence>
<gene>
    <name evidence="1" type="ORF">I2H31_09190</name>
</gene>
<evidence type="ECO:0000313" key="1">
    <source>
        <dbReference type="EMBL" id="MBF9221278.1"/>
    </source>
</evidence>
<proteinExistence type="predicted"/>
<sequence length="200" mass="22025">MTFDEAFAEIRRFWPGGLPFEFGHGAAAGRLAVEFGRELPAELVTYLDAIAPAEEVDFSTIGNPLYLYGLDRLGVRQDGYNWNSVTNKEILGWPAGFFLLGDEGADPVLIDLDHPGQGIQKRRHGAGNWETGDTLAATIGQFLLCSAALHHALTAFEEDPFVDDERGFNLAPQAAAWLFPRLKTWAGPYYAAWCSDFDNA</sequence>
<reference evidence="1 2" key="1">
    <citation type="submission" date="2020-11" db="EMBL/GenBank/DDBJ databases">
        <authorList>
            <person name="Kim M.K."/>
        </authorList>
    </citation>
    <scope>NUCLEOTIDE SEQUENCE [LARGE SCALE GENOMIC DNA]</scope>
    <source>
        <strain evidence="1 2">BT662</strain>
    </source>
</reference>
<keyword evidence="2" id="KW-1185">Reference proteome</keyword>
<accession>A0ABS0I3H6</accession>
<dbReference type="RefSeq" id="WP_196292727.1">
    <property type="nucleotide sequence ID" value="NZ_JADQDM010000003.1"/>
</dbReference>
<name>A0ABS0I3H6_9BACT</name>